<feature type="region of interest" description="Disordered" evidence="1">
    <location>
        <begin position="1"/>
        <end position="36"/>
    </location>
</feature>
<name>A0A1I5K4T1_9PSEU</name>
<evidence type="ECO:0000313" key="3">
    <source>
        <dbReference type="Proteomes" id="UP000199137"/>
    </source>
</evidence>
<dbReference type="EMBL" id="FOWC01000003">
    <property type="protein sequence ID" value="SFO79997.1"/>
    <property type="molecule type" value="Genomic_DNA"/>
</dbReference>
<reference evidence="3" key="1">
    <citation type="submission" date="2016-10" db="EMBL/GenBank/DDBJ databases">
        <authorList>
            <person name="Varghese N."/>
            <person name="Submissions S."/>
        </authorList>
    </citation>
    <scope>NUCLEOTIDE SEQUENCE [LARGE SCALE GENOMIC DNA]</scope>
    <source>
        <strain evidence="3">DSM 44637</strain>
    </source>
</reference>
<accession>A0A1I5K4T1</accession>
<dbReference type="RefSeq" id="WP_208865206.1">
    <property type="nucleotide sequence ID" value="NZ_FOWC01000003.1"/>
</dbReference>
<evidence type="ECO:0000313" key="2">
    <source>
        <dbReference type="EMBL" id="SFO79997.1"/>
    </source>
</evidence>
<evidence type="ECO:0000256" key="1">
    <source>
        <dbReference type="SAM" id="MobiDB-lite"/>
    </source>
</evidence>
<dbReference type="STRING" id="112413.SAMN05421854_10331"/>
<protein>
    <submittedName>
        <fullName evidence="2">Uncharacterized protein</fullName>
    </submittedName>
</protein>
<organism evidence="2 3">
    <name type="scientific">Amycolatopsis rubida</name>
    <dbReference type="NCBI Taxonomy" id="112413"/>
    <lineage>
        <taxon>Bacteria</taxon>
        <taxon>Bacillati</taxon>
        <taxon>Actinomycetota</taxon>
        <taxon>Actinomycetes</taxon>
        <taxon>Pseudonocardiales</taxon>
        <taxon>Pseudonocardiaceae</taxon>
        <taxon>Amycolatopsis</taxon>
    </lineage>
</organism>
<dbReference type="Proteomes" id="UP000199137">
    <property type="component" value="Unassembled WGS sequence"/>
</dbReference>
<proteinExistence type="predicted"/>
<dbReference type="AlphaFoldDB" id="A0A1I5K4T1"/>
<gene>
    <name evidence="2" type="ORF">SAMN05421854_10331</name>
</gene>
<sequence>MIRARRRIRTSAAIGRPATDRSAGGHNSQGKTDVRPGYLTADVYRFNVDANVDIDGESPSGDAELTPAARRDLVRHRCAVGRSEHLPEDENPLIGWRLTVPRS</sequence>